<gene>
    <name evidence="1" type="ORF">FA95DRAFT_1480549</name>
</gene>
<comment type="caution">
    <text evidence="1">The sequence shown here is derived from an EMBL/GenBank/DDBJ whole genome shotgun (WGS) entry which is preliminary data.</text>
</comment>
<evidence type="ECO:0000313" key="1">
    <source>
        <dbReference type="EMBL" id="KAI0054166.1"/>
    </source>
</evidence>
<keyword evidence="2" id="KW-1185">Reference proteome</keyword>
<name>A0ACB8SEI5_9AGAM</name>
<dbReference type="EMBL" id="MU275838">
    <property type="protein sequence ID" value="KAI0054166.1"/>
    <property type="molecule type" value="Genomic_DNA"/>
</dbReference>
<accession>A0ACB8SEI5</accession>
<sequence length="671" mass="71118">MSNVSGNRYLKEKQAVYAAPGVKSRRNIIILSVIGGLILLIVAVVVPIYFAVIKPHSHKNESASGSTGSSSGSPSSTGAPTPPKAAIVTGGDGSTITLDDGSTMIYSNKFGGSWYHDPSDPFNNAAQAQSWSPALNQTFHWGTDRIRGVNLGGWLTTEPFISPALYQKYPGTVDEWELSAAMAADTAGGGLGQLEDHYKTFITEADFAQIAGAGLNFVRIPIPFWAIETWSGEPFLAKTAWTYFLKAIGWARKYGIRINLDLHALPGSQNGWNHSGRLGTISFLNGTMGLANAQRSLDYIRIIAEFISQPQYKDVVVMFGITNEPQVPFIGQENLQRYYLQAYNVVRNAGGVGAGNGPLISYHDGFAGLNNWAGFLPGADRIGLDYHPYLCFATQTSDPMSANVNKPCTAWGGAMNDSMTAFGFTAAGEFSNAINDCGTFVNGVGQGTRYEGTYATGGPWPKIGSCDSWINWQSWDATMKNNIQSFALSSMDALQHWFFWTWKIGNSTTSGTVESPAWSYQLGLQNGWMPTDPRSANGVCGNTDPWSGKLPASATGGSGAGNIPASATSSIGWPPTAISNAADPTLLPQYTQTGPIPTLPVPTFSASGSASIDAGNGWANPSDTVGVAVPIASCSYLSPWVESAVAAPPACPTGAAARAVPRSQVTPAPRQ</sequence>
<organism evidence="1 2">
    <name type="scientific">Auriscalpium vulgare</name>
    <dbReference type="NCBI Taxonomy" id="40419"/>
    <lineage>
        <taxon>Eukaryota</taxon>
        <taxon>Fungi</taxon>
        <taxon>Dikarya</taxon>
        <taxon>Basidiomycota</taxon>
        <taxon>Agaricomycotina</taxon>
        <taxon>Agaricomycetes</taxon>
        <taxon>Russulales</taxon>
        <taxon>Auriscalpiaceae</taxon>
        <taxon>Auriscalpium</taxon>
    </lineage>
</organism>
<proteinExistence type="predicted"/>
<reference evidence="1" key="2">
    <citation type="journal article" date="2022" name="New Phytol.">
        <title>Evolutionary transition to the ectomycorrhizal habit in the genomes of a hyperdiverse lineage of mushroom-forming fungi.</title>
        <authorList>
            <person name="Looney B."/>
            <person name="Miyauchi S."/>
            <person name="Morin E."/>
            <person name="Drula E."/>
            <person name="Courty P.E."/>
            <person name="Kohler A."/>
            <person name="Kuo A."/>
            <person name="LaButti K."/>
            <person name="Pangilinan J."/>
            <person name="Lipzen A."/>
            <person name="Riley R."/>
            <person name="Andreopoulos W."/>
            <person name="He G."/>
            <person name="Johnson J."/>
            <person name="Nolan M."/>
            <person name="Tritt A."/>
            <person name="Barry K.W."/>
            <person name="Grigoriev I.V."/>
            <person name="Nagy L.G."/>
            <person name="Hibbett D."/>
            <person name="Henrissat B."/>
            <person name="Matheny P.B."/>
            <person name="Labbe J."/>
            <person name="Martin F.M."/>
        </authorList>
    </citation>
    <scope>NUCLEOTIDE SEQUENCE</scope>
    <source>
        <strain evidence="1">FP105234-sp</strain>
    </source>
</reference>
<evidence type="ECO:0000313" key="2">
    <source>
        <dbReference type="Proteomes" id="UP000814033"/>
    </source>
</evidence>
<reference evidence="1" key="1">
    <citation type="submission" date="2021-02" db="EMBL/GenBank/DDBJ databases">
        <authorList>
            <consortium name="DOE Joint Genome Institute"/>
            <person name="Ahrendt S."/>
            <person name="Looney B.P."/>
            <person name="Miyauchi S."/>
            <person name="Morin E."/>
            <person name="Drula E."/>
            <person name="Courty P.E."/>
            <person name="Chicoki N."/>
            <person name="Fauchery L."/>
            <person name="Kohler A."/>
            <person name="Kuo A."/>
            <person name="Labutti K."/>
            <person name="Pangilinan J."/>
            <person name="Lipzen A."/>
            <person name="Riley R."/>
            <person name="Andreopoulos W."/>
            <person name="He G."/>
            <person name="Johnson J."/>
            <person name="Barry K.W."/>
            <person name="Grigoriev I.V."/>
            <person name="Nagy L."/>
            <person name="Hibbett D."/>
            <person name="Henrissat B."/>
            <person name="Matheny P.B."/>
            <person name="Labbe J."/>
            <person name="Martin F."/>
        </authorList>
    </citation>
    <scope>NUCLEOTIDE SEQUENCE</scope>
    <source>
        <strain evidence="1">FP105234-sp</strain>
    </source>
</reference>
<keyword evidence="1" id="KW-0378">Hydrolase</keyword>
<protein>
    <submittedName>
        <fullName evidence="1">Glycoside hydrolase family 5 protein</fullName>
    </submittedName>
</protein>
<dbReference type="Proteomes" id="UP000814033">
    <property type="component" value="Unassembled WGS sequence"/>
</dbReference>